<sequence>MQRALAIGDWLSPSRADYIVSCCGGQPMSLSMLRQQVQALCSALRGRQEQRWALCFEDSYLFTAGLLAALHAGKTVIIPGHCRPSLLQEQSESFDGVLTDVDLAVTCAQLRVDAPQQGDWPPLPAIAADAEVVLFTSGSTGKPRQVHKPLACLDREAQWLEALWGERLQGCWLLSSVTHQHMYGLAFRIILPMALGLPFASNQVLYSEQLTAQPADRHYAFISSPAFLRRLDFSLTPPACKLIVSAGGALPAAAADGAGIWFAQAIDEIYGSTETGVLAWRSRREEAPQWHPFNGVRFSLDAQQRWHAYSALIPQRDGLMLDDKLSFDADGNFQLCGRHDRVVKIEDKRISLSDIERRLLAIPEITDAVALQVARHGRTAIGVVLVLADEPDAAQLTQLKRQWKQELQRWLEPVAMPRFWRVVRVIPHNSQSKRAWPQIQELFYVAG</sequence>
<dbReference type="PANTHER" id="PTHR43767:SF8">
    <property type="entry name" value="LONG-CHAIN-FATTY-ACID--COA LIGASE"/>
    <property type="match status" value="1"/>
</dbReference>
<feature type="domain" description="AMP-dependent synthetase/ligase" evidence="3">
    <location>
        <begin position="116"/>
        <end position="281"/>
    </location>
</feature>
<keyword evidence="2" id="KW-0436">Ligase</keyword>
<evidence type="ECO:0000256" key="1">
    <source>
        <dbReference type="ARBA" id="ARBA00006432"/>
    </source>
</evidence>
<dbReference type="SUPFAM" id="SSF56801">
    <property type="entry name" value="Acetyl-CoA synthetase-like"/>
    <property type="match status" value="1"/>
</dbReference>
<accession>A0A9J6PS09</accession>
<dbReference type="Pfam" id="PF00501">
    <property type="entry name" value="AMP-binding"/>
    <property type="match status" value="1"/>
</dbReference>
<gene>
    <name evidence="4" type="ORF">N5923_22405</name>
</gene>
<dbReference type="Proteomes" id="UP001064262">
    <property type="component" value="Unassembled WGS sequence"/>
</dbReference>
<dbReference type="InterPro" id="IPR042099">
    <property type="entry name" value="ANL_N_sf"/>
</dbReference>
<dbReference type="RefSeq" id="WP_267144586.1">
    <property type="nucleotide sequence ID" value="NZ_JAODIL010000081.1"/>
</dbReference>
<evidence type="ECO:0000259" key="3">
    <source>
        <dbReference type="Pfam" id="PF00501"/>
    </source>
</evidence>
<evidence type="ECO:0000313" key="5">
    <source>
        <dbReference type="Proteomes" id="UP001064262"/>
    </source>
</evidence>
<dbReference type="InterPro" id="IPR000873">
    <property type="entry name" value="AMP-dep_synth/lig_dom"/>
</dbReference>
<dbReference type="Gene3D" id="3.40.50.12780">
    <property type="entry name" value="N-terminal domain of ligase-like"/>
    <property type="match status" value="1"/>
</dbReference>
<dbReference type="InterPro" id="IPR020845">
    <property type="entry name" value="AMP-binding_CS"/>
</dbReference>
<protein>
    <submittedName>
        <fullName evidence="4">AMP-binding protein</fullName>
    </submittedName>
</protein>
<evidence type="ECO:0000256" key="2">
    <source>
        <dbReference type="ARBA" id="ARBA00022598"/>
    </source>
</evidence>
<dbReference type="Gene3D" id="3.30.300.30">
    <property type="match status" value="1"/>
</dbReference>
<name>A0A9J6PS09_9GAMM</name>
<dbReference type="InterPro" id="IPR050237">
    <property type="entry name" value="ATP-dep_AMP-bd_enzyme"/>
</dbReference>
<keyword evidence="5" id="KW-1185">Reference proteome</keyword>
<comment type="similarity">
    <text evidence="1">Belongs to the ATP-dependent AMP-binding enzyme family.</text>
</comment>
<dbReference type="PROSITE" id="PS00455">
    <property type="entry name" value="AMP_BINDING"/>
    <property type="match status" value="1"/>
</dbReference>
<reference evidence="4" key="1">
    <citation type="submission" date="2022-09" db="EMBL/GenBank/DDBJ databases">
        <title>Winslowiella arboricola sp. nov., isolated from bleeding cankers on broadleaf hosts.</title>
        <authorList>
            <person name="Brady C."/>
            <person name="Kaur S."/>
            <person name="Crampton B."/>
            <person name="Maddock D."/>
            <person name="Arnold D."/>
            <person name="Denman S."/>
        </authorList>
    </citation>
    <scope>NUCLEOTIDE SEQUENCE</scope>
    <source>
        <strain evidence="4">BAC 15a-03b</strain>
    </source>
</reference>
<evidence type="ECO:0000313" key="4">
    <source>
        <dbReference type="EMBL" id="MCU5780250.1"/>
    </source>
</evidence>
<dbReference type="InterPro" id="IPR045851">
    <property type="entry name" value="AMP-bd_C_sf"/>
</dbReference>
<dbReference type="GO" id="GO:0016874">
    <property type="term" value="F:ligase activity"/>
    <property type="evidence" value="ECO:0007669"/>
    <property type="project" value="UniProtKB-KW"/>
</dbReference>
<organism evidence="4 5">
    <name type="scientific">Winslowiella arboricola</name>
    <dbReference type="NCBI Taxonomy" id="2978220"/>
    <lineage>
        <taxon>Bacteria</taxon>
        <taxon>Pseudomonadati</taxon>
        <taxon>Pseudomonadota</taxon>
        <taxon>Gammaproteobacteria</taxon>
        <taxon>Enterobacterales</taxon>
        <taxon>Erwiniaceae</taxon>
        <taxon>Winslowiella</taxon>
    </lineage>
</organism>
<proteinExistence type="inferred from homology"/>
<dbReference type="PANTHER" id="PTHR43767">
    <property type="entry name" value="LONG-CHAIN-FATTY-ACID--COA LIGASE"/>
    <property type="match status" value="1"/>
</dbReference>
<comment type="caution">
    <text evidence="4">The sequence shown here is derived from an EMBL/GenBank/DDBJ whole genome shotgun (WGS) entry which is preliminary data.</text>
</comment>
<dbReference type="EMBL" id="JAODIM010000043">
    <property type="protein sequence ID" value="MCU5780250.1"/>
    <property type="molecule type" value="Genomic_DNA"/>
</dbReference>
<dbReference type="AlphaFoldDB" id="A0A9J6PS09"/>